<dbReference type="InterPro" id="IPR050700">
    <property type="entry name" value="YIM1/Zinc_Alcohol_DH_Fams"/>
</dbReference>
<gene>
    <name evidence="3" type="ORF">NVIE_016410</name>
</gene>
<dbReference type="PANTHER" id="PTHR11695">
    <property type="entry name" value="ALCOHOL DEHYDROGENASE RELATED"/>
    <property type="match status" value="1"/>
</dbReference>
<keyword evidence="4" id="KW-1185">Reference proteome</keyword>
<dbReference type="PANTHER" id="PTHR11695:SF294">
    <property type="entry name" value="RETICULON-4-INTERACTING PROTEIN 1, MITOCHONDRIAL"/>
    <property type="match status" value="1"/>
</dbReference>
<dbReference type="InterPro" id="IPR020843">
    <property type="entry name" value="ER"/>
</dbReference>
<sequence>MKSAQIKGYGSSKVVEINPDAPAPNPSAGKVLVIVKAAGVNPVDWKIREGYMQQRIKLQFPSTLGMDFSGIIKEIGDGVAGFKQGDEIYGQASVITGGSGAFAERALAPVQTIAYKPKSLSHAEAAGLPLVGVSAWQALMETIGLAKGQKILIHGGAGGIGSIAIQVAKKLGAQVATTVSADDRQFVQELGADEIIDYKSQKFEDILHDCDSVFDTVGGDTYKRSFKVLKKGGVIVSMLEQPGAELMNQFGVKAVFLFSQVNNERLTRLAQWVDQNNIRVNIDRKFSLDDAGKALDYVKDIHPRGKIVLAA</sequence>
<dbReference type="OrthoDB" id="146629at2157"/>
<dbReference type="Gene3D" id="3.90.180.10">
    <property type="entry name" value="Medium-chain alcohol dehydrogenases, catalytic domain"/>
    <property type="match status" value="1"/>
</dbReference>
<dbReference type="GeneID" id="74946908"/>
<dbReference type="CDD" id="cd05289">
    <property type="entry name" value="MDR_like_2"/>
    <property type="match status" value="1"/>
</dbReference>
<dbReference type="InterPro" id="IPR002364">
    <property type="entry name" value="Quin_OxRdtase/zeta-crystal_CS"/>
</dbReference>
<dbReference type="HOGENOM" id="CLU_026673_3_3_2"/>
<dbReference type="InterPro" id="IPR011032">
    <property type="entry name" value="GroES-like_sf"/>
</dbReference>
<dbReference type="Proteomes" id="UP000027093">
    <property type="component" value="Chromosome"/>
</dbReference>
<evidence type="ECO:0000313" key="4">
    <source>
        <dbReference type="Proteomes" id="UP000027093"/>
    </source>
</evidence>
<dbReference type="GO" id="GO:0008270">
    <property type="term" value="F:zinc ion binding"/>
    <property type="evidence" value="ECO:0007669"/>
    <property type="project" value="InterPro"/>
</dbReference>
<reference evidence="3 4" key="1">
    <citation type="journal article" date="2014" name="Int. J. Syst. Evol. Microbiol.">
        <title>Nitrososphaera viennensis gen. nov., sp. nov., an aerobic and mesophilic, ammonia-oxidizing archaeon from soil and a member of the archaeal phylum Thaumarchaeota.</title>
        <authorList>
            <person name="Stieglmeier M."/>
            <person name="Klingl A."/>
            <person name="Alves R.J."/>
            <person name="Rittmann S.K."/>
            <person name="Melcher M."/>
            <person name="Leisch N."/>
            <person name="Schleper C."/>
        </authorList>
    </citation>
    <scope>NUCLEOTIDE SEQUENCE [LARGE SCALE GENOMIC DNA]</scope>
    <source>
        <strain evidence="3">EN76</strain>
    </source>
</reference>
<evidence type="ECO:0000313" key="3">
    <source>
        <dbReference type="EMBL" id="AIC15893.1"/>
    </source>
</evidence>
<feature type="domain" description="Enoyl reductase (ER)" evidence="2">
    <location>
        <begin position="10"/>
        <end position="309"/>
    </location>
</feature>
<evidence type="ECO:0000259" key="2">
    <source>
        <dbReference type="SMART" id="SM00829"/>
    </source>
</evidence>
<dbReference type="InterPro" id="IPR036291">
    <property type="entry name" value="NAD(P)-bd_dom_sf"/>
</dbReference>
<dbReference type="Pfam" id="PF13602">
    <property type="entry name" value="ADH_zinc_N_2"/>
    <property type="match status" value="1"/>
</dbReference>
<dbReference type="RefSeq" id="WP_075054791.1">
    <property type="nucleotide sequence ID" value="NZ_CP007536.1"/>
</dbReference>
<dbReference type="PROSITE" id="PS01162">
    <property type="entry name" value="QOR_ZETA_CRYSTAL"/>
    <property type="match status" value="1"/>
</dbReference>
<organism evidence="3 4">
    <name type="scientific">Nitrososphaera viennensis EN76</name>
    <dbReference type="NCBI Taxonomy" id="926571"/>
    <lineage>
        <taxon>Archaea</taxon>
        <taxon>Nitrososphaerota</taxon>
        <taxon>Nitrososphaeria</taxon>
        <taxon>Nitrososphaerales</taxon>
        <taxon>Nitrososphaeraceae</taxon>
        <taxon>Nitrososphaera</taxon>
    </lineage>
</organism>
<proteinExistence type="predicted"/>
<dbReference type="GO" id="GO:0016491">
    <property type="term" value="F:oxidoreductase activity"/>
    <property type="evidence" value="ECO:0007669"/>
    <property type="project" value="UniProtKB-KW"/>
</dbReference>
<dbReference type="AlphaFoldDB" id="A0A060HK65"/>
<dbReference type="Pfam" id="PF08240">
    <property type="entry name" value="ADH_N"/>
    <property type="match status" value="1"/>
</dbReference>
<dbReference type="SMART" id="SM00829">
    <property type="entry name" value="PKS_ER"/>
    <property type="match status" value="1"/>
</dbReference>
<protein>
    <submittedName>
        <fullName evidence="3">Putative NAD-dependent alcohol dehydrogenase</fullName>
    </submittedName>
</protein>
<accession>A0A060HK65</accession>
<dbReference type="SUPFAM" id="SSF51735">
    <property type="entry name" value="NAD(P)-binding Rossmann-fold domains"/>
    <property type="match status" value="1"/>
</dbReference>
<dbReference type="KEGG" id="nvn:NVIE_016410"/>
<dbReference type="EMBL" id="CP007536">
    <property type="protein sequence ID" value="AIC15893.1"/>
    <property type="molecule type" value="Genomic_DNA"/>
</dbReference>
<dbReference type="STRING" id="926571.NVIE_016410"/>
<evidence type="ECO:0000256" key="1">
    <source>
        <dbReference type="ARBA" id="ARBA00023002"/>
    </source>
</evidence>
<dbReference type="SUPFAM" id="SSF50129">
    <property type="entry name" value="GroES-like"/>
    <property type="match status" value="1"/>
</dbReference>
<dbReference type="InterPro" id="IPR013154">
    <property type="entry name" value="ADH-like_N"/>
</dbReference>
<dbReference type="Gene3D" id="3.40.50.720">
    <property type="entry name" value="NAD(P)-binding Rossmann-like Domain"/>
    <property type="match status" value="1"/>
</dbReference>
<keyword evidence="1" id="KW-0560">Oxidoreductase</keyword>
<name>A0A060HK65_9ARCH</name>